<keyword evidence="4 7" id="KW-0812">Transmembrane</keyword>
<dbReference type="Gene3D" id="1.10.3720.10">
    <property type="entry name" value="MetI-like"/>
    <property type="match status" value="1"/>
</dbReference>
<feature type="transmembrane region" description="Helical" evidence="7">
    <location>
        <begin position="270"/>
        <end position="290"/>
    </location>
</feature>
<comment type="similarity">
    <text evidence="7">Belongs to the binding-protein-dependent transport system permease family.</text>
</comment>
<keyword evidence="5 7" id="KW-1133">Transmembrane helix</keyword>
<feature type="transmembrane region" description="Helical" evidence="7">
    <location>
        <begin position="133"/>
        <end position="152"/>
    </location>
</feature>
<dbReference type="PANTHER" id="PTHR30465">
    <property type="entry name" value="INNER MEMBRANE ABC TRANSPORTER"/>
    <property type="match status" value="1"/>
</dbReference>
<name>A0ABW0VXY6_9BACL</name>
<evidence type="ECO:0000256" key="4">
    <source>
        <dbReference type="ARBA" id="ARBA00022692"/>
    </source>
</evidence>
<feature type="transmembrane region" description="Helical" evidence="7">
    <location>
        <begin position="172"/>
        <end position="191"/>
    </location>
</feature>
<dbReference type="CDD" id="cd06261">
    <property type="entry name" value="TM_PBP2"/>
    <property type="match status" value="1"/>
</dbReference>
<keyword evidence="10" id="KW-1185">Reference proteome</keyword>
<evidence type="ECO:0000256" key="1">
    <source>
        <dbReference type="ARBA" id="ARBA00004651"/>
    </source>
</evidence>
<keyword evidence="3" id="KW-1003">Cell membrane</keyword>
<accession>A0ABW0VXY6</accession>
<dbReference type="Pfam" id="PF00528">
    <property type="entry name" value="BPD_transp_1"/>
    <property type="match status" value="1"/>
</dbReference>
<evidence type="ECO:0000313" key="9">
    <source>
        <dbReference type="EMBL" id="MFC5649060.1"/>
    </source>
</evidence>
<comment type="caution">
    <text evidence="9">The sequence shown here is derived from an EMBL/GenBank/DDBJ whole genome shotgun (WGS) entry which is preliminary data.</text>
</comment>
<feature type="transmembrane region" description="Helical" evidence="7">
    <location>
        <begin position="100"/>
        <end position="121"/>
    </location>
</feature>
<dbReference type="RefSeq" id="WP_379187548.1">
    <property type="nucleotide sequence ID" value="NZ_JBHSOW010000028.1"/>
</dbReference>
<comment type="subcellular location">
    <subcellularLocation>
        <location evidence="1 7">Cell membrane</location>
        <topology evidence="1 7">Multi-pass membrane protein</topology>
    </subcellularLocation>
</comment>
<evidence type="ECO:0000256" key="6">
    <source>
        <dbReference type="ARBA" id="ARBA00023136"/>
    </source>
</evidence>
<evidence type="ECO:0000313" key="10">
    <source>
        <dbReference type="Proteomes" id="UP001596047"/>
    </source>
</evidence>
<dbReference type="PANTHER" id="PTHR30465:SF93">
    <property type="entry name" value="OLIGOPEPTIDE TRANSPORT SYSTEM PERMEASE PROTEIN OPPB"/>
    <property type="match status" value="1"/>
</dbReference>
<dbReference type="SUPFAM" id="SSF161098">
    <property type="entry name" value="MetI-like"/>
    <property type="match status" value="1"/>
</dbReference>
<protein>
    <submittedName>
        <fullName evidence="9">ABC transporter permease</fullName>
    </submittedName>
</protein>
<dbReference type="InterPro" id="IPR035906">
    <property type="entry name" value="MetI-like_sf"/>
</dbReference>
<keyword evidence="6 7" id="KW-0472">Membrane</keyword>
<proteinExistence type="inferred from homology"/>
<dbReference type="EMBL" id="JBHSOW010000028">
    <property type="protein sequence ID" value="MFC5649060.1"/>
    <property type="molecule type" value="Genomic_DNA"/>
</dbReference>
<evidence type="ECO:0000256" key="7">
    <source>
        <dbReference type="RuleBase" id="RU363032"/>
    </source>
</evidence>
<keyword evidence="2 7" id="KW-0813">Transport</keyword>
<evidence type="ECO:0000259" key="8">
    <source>
        <dbReference type="PROSITE" id="PS50928"/>
    </source>
</evidence>
<dbReference type="InterPro" id="IPR000515">
    <property type="entry name" value="MetI-like"/>
</dbReference>
<dbReference type="Pfam" id="PF19300">
    <property type="entry name" value="BPD_transp_1_N"/>
    <property type="match status" value="1"/>
</dbReference>
<organism evidence="9 10">
    <name type="scientific">Paenibacillus solisilvae</name>
    <dbReference type="NCBI Taxonomy" id="2486751"/>
    <lineage>
        <taxon>Bacteria</taxon>
        <taxon>Bacillati</taxon>
        <taxon>Bacillota</taxon>
        <taxon>Bacilli</taxon>
        <taxon>Bacillales</taxon>
        <taxon>Paenibacillaceae</taxon>
        <taxon>Paenibacillus</taxon>
    </lineage>
</organism>
<sequence length="311" mass="33842">MVRYLGGKIINIVVSLLILATATFFLMKAVPGDPFTQEKAIPPEIKANIMAHYGLDKPIGEQYIIYMKKLFQLDLGLSMKSQNRTVTSIITDSFGTSFKIGLVAVIVSLIVGVYLGMMAALKHRKLIDNGAMTLAVIGISIPNFVIGAMVQYLLAVKFPIFHVAGLDGPLDYVLPVFALSTLPVAFISRLTRSTMLEVLTSDYIRTAKAKGLTPSAILWQHGLRNGILPVVTYLGPMTANIITGSVVVEQIFGLPGLGAHFVESITNRDYTLIMGITIFYAVILMAARFLTDLAYIFIDPRIKISGGVVKS</sequence>
<evidence type="ECO:0000256" key="2">
    <source>
        <dbReference type="ARBA" id="ARBA00022448"/>
    </source>
</evidence>
<dbReference type="InterPro" id="IPR045621">
    <property type="entry name" value="BPD_transp_1_N"/>
</dbReference>
<evidence type="ECO:0000256" key="5">
    <source>
        <dbReference type="ARBA" id="ARBA00022989"/>
    </source>
</evidence>
<reference evidence="10" key="1">
    <citation type="journal article" date="2019" name="Int. J. Syst. Evol. Microbiol.">
        <title>The Global Catalogue of Microorganisms (GCM) 10K type strain sequencing project: providing services to taxonomists for standard genome sequencing and annotation.</title>
        <authorList>
            <consortium name="The Broad Institute Genomics Platform"/>
            <consortium name="The Broad Institute Genome Sequencing Center for Infectious Disease"/>
            <person name="Wu L."/>
            <person name="Ma J."/>
        </authorList>
    </citation>
    <scope>NUCLEOTIDE SEQUENCE [LARGE SCALE GENOMIC DNA]</scope>
    <source>
        <strain evidence="10">CGMCC 1.3240</strain>
    </source>
</reference>
<feature type="domain" description="ABC transmembrane type-1" evidence="8">
    <location>
        <begin position="94"/>
        <end position="291"/>
    </location>
</feature>
<gene>
    <name evidence="9" type="ORF">ACFPYJ_07935</name>
</gene>
<dbReference type="PROSITE" id="PS50928">
    <property type="entry name" value="ABC_TM1"/>
    <property type="match status" value="1"/>
</dbReference>
<dbReference type="Proteomes" id="UP001596047">
    <property type="component" value="Unassembled WGS sequence"/>
</dbReference>
<feature type="transmembrane region" description="Helical" evidence="7">
    <location>
        <begin position="9"/>
        <end position="27"/>
    </location>
</feature>
<evidence type="ECO:0000256" key="3">
    <source>
        <dbReference type="ARBA" id="ARBA00022475"/>
    </source>
</evidence>